<organism evidence="5 6">
    <name type="scientific">Flemingia macrophylla</name>
    <dbReference type="NCBI Taxonomy" id="520843"/>
    <lineage>
        <taxon>Eukaryota</taxon>
        <taxon>Viridiplantae</taxon>
        <taxon>Streptophyta</taxon>
        <taxon>Embryophyta</taxon>
        <taxon>Tracheophyta</taxon>
        <taxon>Spermatophyta</taxon>
        <taxon>Magnoliopsida</taxon>
        <taxon>eudicotyledons</taxon>
        <taxon>Gunneridae</taxon>
        <taxon>Pentapetalae</taxon>
        <taxon>rosids</taxon>
        <taxon>fabids</taxon>
        <taxon>Fabales</taxon>
        <taxon>Fabaceae</taxon>
        <taxon>Papilionoideae</taxon>
        <taxon>50 kb inversion clade</taxon>
        <taxon>NPAAA clade</taxon>
        <taxon>indigoferoid/millettioid clade</taxon>
        <taxon>Phaseoleae</taxon>
        <taxon>Flemingia</taxon>
    </lineage>
</organism>
<dbReference type="PANTHER" id="PTHR33599:SF15">
    <property type="entry name" value="PROTEIN IDA-LIKE 2"/>
    <property type="match status" value="1"/>
</dbReference>
<dbReference type="InterPro" id="IPR039639">
    <property type="entry name" value="IDA-like"/>
</dbReference>
<evidence type="ECO:0008006" key="7">
    <source>
        <dbReference type="Google" id="ProtNLM"/>
    </source>
</evidence>
<evidence type="ECO:0000256" key="2">
    <source>
        <dbReference type="ARBA" id="ARBA00022525"/>
    </source>
</evidence>
<feature type="signal peptide" evidence="4">
    <location>
        <begin position="1"/>
        <end position="28"/>
    </location>
</feature>
<evidence type="ECO:0000313" key="6">
    <source>
        <dbReference type="Proteomes" id="UP001603857"/>
    </source>
</evidence>
<evidence type="ECO:0000256" key="1">
    <source>
        <dbReference type="ARBA" id="ARBA00004239"/>
    </source>
</evidence>
<proteinExistence type="predicted"/>
<dbReference type="AlphaFoldDB" id="A0ABD1NI81"/>
<dbReference type="GO" id="GO:0010227">
    <property type="term" value="P:floral organ abscission"/>
    <property type="evidence" value="ECO:0007669"/>
    <property type="project" value="UniProtKB-ARBA"/>
</dbReference>
<dbReference type="PANTHER" id="PTHR33599">
    <property type="entry name" value="PROTEIN IDA-LIKE 5"/>
    <property type="match status" value="1"/>
</dbReference>
<evidence type="ECO:0000313" key="5">
    <source>
        <dbReference type="EMBL" id="KAL2347268.1"/>
    </source>
</evidence>
<feature type="chain" id="PRO_5044828199" description="Protein IDA-LIKE 2" evidence="4">
    <location>
        <begin position="29"/>
        <end position="77"/>
    </location>
</feature>
<dbReference type="EMBL" id="JBGMDY010000001">
    <property type="protein sequence ID" value="KAL2347268.1"/>
    <property type="molecule type" value="Genomic_DNA"/>
</dbReference>
<dbReference type="GO" id="GO:0005576">
    <property type="term" value="C:extracellular region"/>
    <property type="evidence" value="ECO:0007669"/>
    <property type="project" value="UniProtKB-SubCell"/>
</dbReference>
<keyword evidence="3 4" id="KW-0732">Signal</keyword>
<gene>
    <name evidence="5" type="ORF">Fmac_001268</name>
</gene>
<evidence type="ECO:0000256" key="3">
    <source>
        <dbReference type="ARBA" id="ARBA00022729"/>
    </source>
</evidence>
<reference evidence="5 6" key="1">
    <citation type="submission" date="2024-08" db="EMBL/GenBank/DDBJ databases">
        <title>Insights into the chromosomal genome structure of Flemingia macrophylla.</title>
        <authorList>
            <person name="Ding Y."/>
            <person name="Zhao Y."/>
            <person name="Bi W."/>
            <person name="Wu M."/>
            <person name="Zhao G."/>
            <person name="Gong Y."/>
            <person name="Li W."/>
            <person name="Zhang P."/>
        </authorList>
    </citation>
    <scope>NUCLEOTIDE SEQUENCE [LARGE SCALE GENOMIC DNA]</scope>
    <source>
        <strain evidence="5">DYQJB</strain>
        <tissue evidence="5">Leaf</tissue>
    </source>
</reference>
<accession>A0ABD1NI81</accession>
<keyword evidence="2" id="KW-0964">Secreted</keyword>
<evidence type="ECO:0000256" key="4">
    <source>
        <dbReference type="SAM" id="SignalP"/>
    </source>
</evidence>
<comment type="caution">
    <text evidence="5">The sequence shown here is derived from an EMBL/GenBank/DDBJ whole genome shotgun (WGS) entry which is preliminary data.</text>
</comment>
<keyword evidence="6" id="KW-1185">Reference proteome</keyword>
<dbReference type="Proteomes" id="UP001603857">
    <property type="component" value="Unassembled WGS sequence"/>
</dbReference>
<comment type="subcellular location">
    <subcellularLocation>
        <location evidence="1">Secreted</location>
        <location evidence="1">Extracellular space</location>
    </subcellularLocation>
</comment>
<protein>
    <recommendedName>
        <fullName evidence="7">Protein IDA-LIKE 2</fullName>
    </recommendedName>
</protein>
<name>A0ABD1NI81_9FABA</name>
<sequence>MVVSRSRRQRILLVWLILLLCLLGHGHSSRATDFFKFKPKSERTGHFFGFLPKRVPIPYSSPSKKHNDIGQQSWRLP</sequence>